<dbReference type="OMA" id="WTLHAQH"/>
<dbReference type="RefSeq" id="XP_008612851.1">
    <property type="nucleotide sequence ID" value="XM_008614629.1"/>
</dbReference>
<dbReference type="Proteomes" id="UP000030762">
    <property type="component" value="Unassembled WGS sequence"/>
</dbReference>
<evidence type="ECO:0000313" key="2">
    <source>
        <dbReference type="EMBL" id="EQC33628.1"/>
    </source>
</evidence>
<dbReference type="AlphaFoldDB" id="T0RMR0"/>
<evidence type="ECO:0000256" key="1">
    <source>
        <dbReference type="SAM" id="MobiDB-lite"/>
    </source>
</evidence>
<organism evidence="2 3">
    <name type="scientific">Saprolegnia diclina (strain VS20)</name>
    <dbReference type="NCBI Taxonomy" id="1156394"/>
    <lineage>
        <taxon>Eukaryota</taxon>
        <taxon>Sar</taxon>
        <taxon>Stramenopiles</taxon>
        <taxon>Oomycota</taxon>
        <taxon>Saprolegniomycetes</taxon>
        <taxon>Saprolegniales</taxon>
        <taxon>Saprolegniaceae</taxon>
        <taxon>Saprolegnia</taxon>
    </lineage>
</organism>
<dbReference type="EMBL" id="JH767158">
    <property type="protein sequence ID" value="EQC33628.1"/>
    <property type="molecule type" value="Genomic_DNA"/>
</dbReference>
<dbReference type="InParanoid" id="T0RMR0"/>
<accession>T0RMR0</accession>
<reference evidence="2 3" key="1">
    <citation type="submission" date="2012-04" db="EMBL/GenBank/DDBJ databases">
        <title>The Genome Sequence of Saprolegnia declina VS20.</title>
        <authorList>
            <consortium name="The Broad Institute Genome Sequencing Platform"/>
            <person name="Russ C."/>
            <person name="Nusbaum C."/>
            <person name="Tyler B."/>
            <person name="van West P."/>
            <person name="Dieguez-Uribeondo J."/>
            <person name="de Bruijn I."/>
            <person name="Tripathy S."/>
            <person name="Jiang R."/>
            <person name="Young S.K."/>
            <person name="Zeng Q."/>
            <person name="Gargeya S."/>
            <person name="Fitzgerald M."/>
            <person name="Haas B."/>
            <person name="Abouelleil A."/>
            <person name="Alvarado L."/>
            <person name="Arachchi H.M."/>
            <person name="Berlin A."/>
            <person name="Chapman S.B."/>
            <person name="Goldberg J."/>
            <person name="Griggs A."/>
            <person name="Gujja S."/>
            <person name="Hansen M."/>
            <person name="Howarth C."/>
            <person name="Imamovic A."/>
            <person name="Larimer J."/>
            <person name="McCowen C."/>
            <person name="Montmayeur A."/>
            <person name="Murphy C."/>
            <person name="Neiman D."/>
            <person name="Pearson M."/>
            <person name="Priest M."/>
            <person name="Roberts A."/>
            <person name="Saif S."/>
            <person name="Shea T."/>
            <person name="Sisk P."/>
            <person name="Sykes S."/>
            <person name="Wortman J."/>
            <person name="Nusbaum C."/>
            <person name="Birren B."/>
        </authorList>
    </citation>
    <scope>NUCLEOTIDE SEQUENCE [LARGE SCALE GENOMIC DNA]</scope>
    <source>
        <strain evidence="2 3">VS20</strain>
    </source>
</reference>
<keyword evidence="3" id="KW-1185">Reference proteome</keyword>
<evidence type="ECO:0000313" key="3">
    <source>
        <dbReference type="Proteomes" id="UP000030762"/>
    </source>
</evidence>
<gene>
    <name evidence="2" type="ORF">SDRG_08733</name>
</gene>
<proteinExistence type="predicted"/>
<feature type="compositionally biased region" description="Low complexity" evidence="1">
    <location>
        <begin position="504"/>
        <end position="523"/>
    </location>
</feature>
<dbReference type="VEuPathDB" id="FungiDB:SDRG_08733"/>
<protein>
    <submittedName>
        <fullName evidence="2">Uncharacterized protein</fullName>
    </submittedName>
</protein>
<name>T0RMR0_SAPDV</name>
<dbReference type="OrthoDB" id="191287at2759"/>
<dbReference type="GeneID" id="19949460"/>
<feature type="region of interest" description="Disordered" evidence="1">
    <location>
        <begin position="499"/>
        <end position="523"/>
    </location>
</feature>
<dbReference type="eggNOG" id="ENOG502S7A4">
    <property type="taxonomic scope" value="Eukaryota"/>
</dbReference>
<sequence length="523" mass="58393">MQATSGELIFARMQQNAEATLLGGMEPSMVALLNGADDRHRAHLAAQRTRLAALRQLHRRKADARLESLALQKRRLQGVAPVVDRLRLLPQPYIDAYHGLHRVLDHVLMTLVLRYYATIETELRYVQQWLRDQVQVSDDAALAAKATLHLSTFAVYLESETGGDVTLRRLEETNAQGLRCRRAAIENVRKGWGSEMQVQHVYKMEHLPLLARFQARARLGGHKIKGLFCSLPAASLPRCVALGLTSDEEKNTIIFKDSWYSIRGQRHTYARHLATSAPTIELPKRFSRYSTLLEHKADAMTSSTSGELRYLALCRVVLDESCTEYLDSEDEYVVHDASCVLPEFILQYRFVSSHSPEPLATQLPCDVTVSSVDVSAITSLLKVPSTTQGPTAASIVLSAPVPARGLRKTKPELFAAKRVGLDEVRANCSGQRDVFATAIDDSLERFWRLVHHSWTLHAQHTLPHASPRIQSDERVLEDGAESSDRAFVLAKQRALHSQKAKMKLLGSPSSSLRPSTSLPHLKS</sequence>